<name>A0A699ZS65_HAELA</name>
<organism evidence="1 2">
    <name type="scientific">Haematococcus lacustris</name>
    <name type="common">Green alga</name>
    <name type="synonym">Haematococcus pluvialis</name>
    <dbReference type="NCBI Taxonomy" id="44745"/>
    <lineage>
        <taxon>Eukaryota</taxon>
        <taxon>Viridiplantae</taxon>
        <taxon>Chlorophyta</taxon>
        <taxon>core chlorophytes</taxon>
        <taxon>Chlorophyceae</taxon>
        <taxon>CS clade</taxon>
        <taxon>Chlamydomonadales</taxon>
        <taxon>Haematococcaceae</taxon>
        <taxon>Haematococcus</taxon>
    </lineage>
</organism>
<protein>
    <submittedName>
        <fullName evidence="1">Uncharacterized protein</fullName>
    </submittedName>
</protein>
<sequence>MAKGGVMGPQHNCCAWI</sequence>
<dbReference type="Proteomes" id="UP000485058">
    <property type="component" value="Unassembled WGS sequence"/>
</dbReference>
<gene>
    <name evidence="1" type="ORF">HaLaN_23127</name>
</gene>
<comment type="caution">
    <text evidence="1">The sequence shown here is derived from an EMBL/GenBank/DDBJ whole genome shotgun (WGS) entry which is preliminary data.</text>
</comment>
<accession>A0A699ZS65</accession>
<dbReference type="EMBL" id="BLLF01002749">
    <property type="protein sequence ID" value="GFH25201.1"/>
    <property type="molecule type" value="Genomic_DNA"/>
</dbReference>
<evidence type="ECO:0000313" key="1">
    <source>
        <dbReference type="EMBL" id="GFH25201.1"/>
    </source>
</evidence>
<keyword evidence="2" id="KW-1185">Reference proteome</keyword>
<dbReference type="AlphaFoldDB" id="A0A699ZS65"/>
<reference evidence="1 2" key="1">
    <citation type="submission" date="2020-02" db="EMBL/GenBank/DDBJ databases">
        <title>Draft genome sequence of Haematococcus lacustris strain NIES-144.</title>
        <authorList>
            <person name="Morimoto D."/>
            <person name="Nakagawa S."/>
            <person name="Yoshida T."/>
            <person name="Sawayama S."/>
        </authorList>
    </citation>
    <scope>NUCLEOTIDE SEQUENCE [LARGE SCALE GENOMIC DNA]</scope>
    <source>
        <strain evidence="1 2">NIES-144</strain>
    </source>
</reference>
<proteinExistence type="predicted"/>
<evidence type="ECO:0000313" key="2">
    <source>
        <dbReference type="Proteomes" id="UP000485058"/>
    </source>
</evidence>